<reference evidence="1 2" key="1">
    <citation type="journal article" date="2019" name="Commun. Biol.">
        <title>The bagworm genome reveals a unique fibroin gene that provides high tensile strength.</title>
        <authorList>
            <person name="Kono N."/>
            <person name="Nakamura H."/>
            <person name="Ohtoshi R."/>
            <person name="Tomita M."/>
            <person name="Numata K."/>
            <person name="Arakawa K."/>
        </authorList>
    </citation>
    <scope>NUCLEOTIDE SEQUENCE [LARGE SCALE GENOMIC DNA]</scope>
</reference>
<sequence length="133" mass="15308">MQDFAVVWSFQNSEELRRLCSVPRDKLTNSPKSDIDGDLLRNEILNLRQHIEYSRATPIGTTSSKSATFKSYIPTSGYGCVFCQRYRRLSHLRWELARTGFTSLASLSNENQIAEYLHSASLIREFADKKLEK</sequence>
<evidence type="ECO:0000313" key="2">
    <source>
        <dbReference type="Proteomes" id="UP000299102"/>
    </source>
</evidence>
<dbReference type="AlphaFoldDB" id="A0A4C1XQ84"/>
<dbReference type="EMBL" id="BGZK01000935">
    <property type="protein sequence ID" value="GBP65658.1"/>
    <property type="molecule type" value="Genomic_DNA"/>
</dbReference>
<protein>
    <submittedName>
        <fullName evidence="1">Uncharacterized protein</fullName>
    </submittedName>
</protein>
<name>A0A4C1XQ84_EUMVA</name>
<keyword evidence="2" id="KW-1185">Reference proteome</keyword>
<proteinExistence type="predicted"/>
<gene>
    <name evidence="1" type="ORF">EVAR_53468_1</name>
</gene>
<dbReference type="Proteomes" id="UP000299102">
    <property type="component" value="Unassembled WGS sequence"/>
</dbReference>
<accession>A0A4C1XQ84</accession>
<organism evidence="1 2">
    <name type="scientific">Eumeta variegata</name>
    <name type="common">Bagworm moth</name>
    <name type="synonym">Eumeta japonica</name>
    <dbReference type="NCBI Taxonomy" id="151549"/>
    <lineage>
        <taxon>Eukaryota</taxon>
        <taxon>Metazoa</taxon>
        <taxon>Ecdysozoa</taxon>
        <taxon>Arthropoda</taxon>
        <taxon>Hexapoda</taxon>
        <taxon>Insecta</taxon>
        <taxon>Pterygota</taxon>
        <taxon>Neoptera</taxon>
        <taxon>Endopterygota</taxon>
        <taxon>Lepidoptera</taxon>
        <taxon>Glossata</taxon>
        <taxon>Ditrysia</taxon>
        <taxon>Tineoidea</taxon>
        <taxon>Psychidae</taxon>
        <taxon>Oiketicinae</taxon>
        <taxon>Eumeta</taxon>
    </lineage>
</organism>
<comment type="caution">
    <text evidence="1">The sequence shown here is derived from an EMBL/GenBank/DDBJ whole genome shotgun (WGS) entry which is preliminary data.</text>
</comment>
<evidence type="ECO:0000313" key="1">
    <source>
        <dbReference type="EMBL" id="GBP65658.1"/>
    </source>
</evidence>